<dbReference type="Pfam" id="PF02625">
    <property type="entry name" value="XdhC_CoxI"/>
    <property type="match status" value="1"/>
</dbReference>
<dbReference type="EMBL" id="CP113517">
    <property type="protein sequence ID" value="WAR44184.1"/>
    <property type="molecule type" value="Genomic_DNA"/>
</dbReference>
<dbReference type="Proteomes" id="UP001162780">
    <property type="component" value="Chromosome"/>
</dbReference>
<dbReference type="RefSeq" id="WP_255189173.1">
    <property type="nucleotide sequence ID" value="NZ_CP113517.1"/>
</dbReference>
<dbReference type="PANTHER" id="PTHR30388">
    <property type="entry name" value="ALDEHYDE OXIDOREDUCTASE MOLYBDENUM COFACTOR ASSEMBLY PROTEIN"/>
    <property type="match status" value="1"/>
</dbReference>
<dbReference type="InterPro" id="IPR003777">
    <property type="entry name" value="XdhC_CoxI"/>
</dbReference>
<evidence type="ECO:0000259" key="2">
    <source>
        <dbReference type="Pfam" id="PF13478"/>
    </source>
</evidence>
<evidence type="ECO:0000313" key="4">
    <source>
        <dbReference type="Proteomes" id="UP001162780"/>
    </source>
</evidence>
<organism evidence="3 4">
    <name type="scientific">Methylomonas rapida</name>
    <dbReference type="NCBI Taxonomy" id="2963939"/>
    <lineage>
        <taxon>Bacteria</taxon>
        <taxon>Pseudomonadati</taxon>
        <taxon>Pseudomonadota</taxon>
        <taxon>Gammaproteobacteria</taxon>
        <taxon>Methylococcales</taxon>
        <taxon>Methylococcaceae</taxon>
        <taxon>Methylomonas</taxon>
    </lineage>
</organism>
<dbReference type="PANTHER" id="PTHR30388:SF6">
    <property type="entry name" value="XANTHINE DEHYDROGENASE SUBUNIT A-RELATED"/>
    <property type="match status" value="1"/>
</dbReference>
<gene>
    <name evidence="3" type="ORF">NM686_017675</name>
</gene>
<reference evidence="3" key="1">
    <citation type="submission" date="2022-11" db="EMBL/GenBank/DDBJ databases">
        <title>Methylomonas rapida sp. nov., Carotenoid-Producing Obligate Methanotrophs with High Growth Characteristics and Biotechnological Potential.</title>
        <authorList>
            <person name="Tikhonova E.N."/>
            <person name="Suleimanov R.Z."/>
            <person name="Miroshnikov K."/>
            <person name="Oshkin I.Y."/>
            <person name="Belova S.E."/>
            <person name="Danilova O.V."/>
            <person name="Ashikhmin A."/>
            <person name="Konopkin A."/>
            <person name="But S.Y."/>
            <person name="Khmelenina V.N."/>
            <person name="Kuznetsov N."/>
            <person name="Pimenov N.V."/>
            <person name="Dedysh S.N."/>
        </authorList>
    </citation>
    <scope>NUCLEOTIDE SEQUENCE</scope>
    <source>
        <strain evidence="3">MP1</strain>
    </source>
</reference>
<proteinExistence type="predicted"/>
<accession>A0ABY7GG05</accession>
<dbReference type="InterPro" id="IPR052698">
    <property type="entry name" value="MoCofactor_Util/Proc"/>
</dbReference>
<feature type="domain" description="XdhC- CoxI" evidence="1">
    <location>
        <begin position="16"/>
        <end position="74"/>
    </location>
</feature>
<keyword evidence="4" id="KW-1185">Reference proteome</keyword>
<dbReference type="InterPro" id="IPR027051">
    <property type="entry name" value="XdhC_Rossmann_dom"/>
</dbReference>
<dbReference type="Gene3D" id="3.40.50.720">
    <property type="entry name" value="NAD(P)-binding Rossmann-like Domain"/>
    <property type="match status" value="1"/>
</dbReference>
<protein>
    <submittedName>
        <fullName evidence="3">XdhC family protein</fullName>
    </submittedName>
</protein>
<sequence>MAEPGAIWRWLLDAFDAHQSAVLLIVTESRGSTPRKVGAKMALTASECIGTIGGGLIEAETIAIAQRMLADGEATPKICRRAHHPSDNIAPSGMICGGEQTVLIYPCSSNDRQAFERLLASCRSCVPLNWCVSARGMKLAPAADFVSGEFVDGENWLYRETIGQCKRAYIIGAGHVGLALSKVLTMLDFDISVIDEREPLDSLPLGNGVQHKKRLSYADIAGHIPEGSDVFVFIMTPDHYTDELVLSKLAGKRFAYLGLLGSRHKIALLKQRLSHTLPLHYWQDIHAPMGVSINSHTPEEIAVSIAAEVIQIVNAH</sequence>
<dbReference type="Pfam" id="PF13478">
    <property type="entry name" value="XdhC_C"/>
    <property type="match status" value="1"/>
</dbReference>
<name>A0ABY7GG05_9GAMM</name>
<feature type="domain" description="XdhC Rossmann" evidence="2">
    <location>
        <begin position="169"/>
        <end position="309"/>
    </location>
</feature>
<evidence type="ECO:0000259" key="1">
    <source>
        <dbReference type="Pfam" id="PF02625"/>
    </source>
</evidence>
<evidence type="ECO:0000313" key="3">
    <source>
        <dbReference type="EMBL" id="WAR44184.1"/>
    </source>
</evidence>